<dbReference type="SMART" id="SM00393">
    <property type="entry name" value="R3H"/>
    <property type="match status" value="1"/>
</dbReference>
<dbReference type="InterPro" id="IPR032782">
    <property type="entry name" value="KhpB_N"/>
</dbReference>
<evidence type="ECO:0000313" key="7">
    <source>
        <dbReference type="EMBL" id="KUG02574.1"/>
    </source>
</evidence>
<dbReference type="Gene3D" id="3.30.1370.50">
    <property type="entry name" value="R3H-like domain"/>
    <property type="match status" value="1"/>
</dbReference>
<evidence type="ECO:0000259" key="6">
    <source>
        <dbReference type="PROSITE" id="PS51061"/>
    </source>
</evidence>
<keyword evidence="4" id="KW-0143">Chaperone</keyword>
<dbReference type="InterPro" id="IPR036867">
    <property type="entry name" value="R3H_dom_sf"/>
</dbReference>
<dbReference type="Gene3D" id="3.30.300.20">
    <property type="match status" value="1"/>
</dbReference>
<dbReference type="InterPro" id="IPR039247">
    <property type="entry name" value="KhpB"/>
</dbReference>
<dbReference type="CDD" id="cd02414">
    <property type="entry name" value="KH-II_Jag"/>
    <property type="match status" value="1"/>
</dbReference>
<dbReference type="CDD" id="cd02644">
    <property type="entry name" value="R3H_jag"/>
    <property type="match status" value="1"/>
</dbReference>
<keyword evidence="3" id="KW-0133">Cell shape</keyword>
<dbReference type="InterPro" id="IPR034079">
    <property type="entry name" value="R3H_KhpB"/>
</dbReference>
<evidence type="ECO:0000256" key="1">
    <source>
        <dbReference type="ARBA" id="ARBA00022490"/>
    </source>
</evidence>
<dbReference type="SMART" id="SM01245">
    <property type="entry name" value="Jag_N"/>
    <property type="match status" value="1"/>
</dbReference>
<dbReference type="InterPro" id="IPR038247">
    <property type="entry name" value="Jag_N_dom_sf"/>
</dbReference>
<dbReference type="GO" id="GO:0008360">
    <property type="term" value="P:regulation of cell shape"/>
    <property type="evidence" value="ECO:0007669"/>
    <property type="project" value="UniProtKB-KW"/>
</dbReference>
<sequence length="209" mass="23711">MEAHAIEKRGKSVDEAIKAALDELGCEIDDVIIEVVEEANKGILGIVGKKPAIIKVTVREKPEEDVKKVLVDLLDKMKIDYKIERVELDQEKVRINIVGKDMGLVIGRKGETLNALQYMTSLIVNKSREEKLRIVLDVEDYRRKKEKSLEKLAVKLADKVKATQKNVVMRPMSPQERRIIHTVLQGDPQVTTYSTGDEPNRKVVITMKK</sequence>
<dbReference type="InterPro" id="IPR015946">
    <property type="entry name" value="KH_dom-like_a/b"/>
</dbReference>
<feature type="domain" description="R3H" evidence="6">
    <location>
        <begin position="143"/>
        <end position="209"/>
    </location>
</feature>
<organism evidence="7">
    <name type="scientific">hydrocarbon metagenome</name>
    <dbReference type="NCBI Taxonomy" id="938273"/>
    <lineage>
        <taxon>unclassified sequences</taxon>
        <taxon>metagenomes</taxon>
        <taxon>ecological metagenomes</taxon>
    </lineage>
</organism>
<dbReference type="GO" id="GO:0003723">
    <property type="term" value="F:RNA binding"/>
    <property type="evidence" value="ECO:0007669"/>
    <property type="project" value="UniProtKB-KW"/>
</dbReference>
<dbReference type="SUPFAM" id="SSF82708">
    <property type="entry name" value="R3H domain"/>
    <property type="match status" value="1"/>
</dbReference>
<reference evidence="7" key="1">
    <citation type="journal article" date="2015" name="Proc. Natl. Acad. Sci. U.S.A.">
        <title>Networks of energetic and metabolic interactions define dynamics in microbial communities.</title>
        <authorList>
            <person name="Embree M."/>
            <person name="Liu J.K."/>
            <person name="Al-Bassam M.M."/>
            <person name="Zengler K."/>
        </authorList>
    </citation>
    <scope>NUCLEOTIDE SEQUENCE</scope>
</reference>
<accession>A0A0W8E1U2</accession>
<comment type="caution">
    <text evidence="7">The sequence shown here is derived from an EMBL/GenBank/DDBJ whole genome shotgun (WGS) entry which is preliminary data.</text>
</comment>
<dbReference type="Pfam" id="PF01424">
    <property type="entry name" value="R3H"/>
    <property type="match status" value="1"/>
</dbReference>
<evidence type="ECO:0000256" key="4">
    <source>
        <dbReference type="ARBA" id="ARBA00023186"/>
    </source>
</evidence>
<evidence type="ECO:0000256" key="2">
    <source>
        <dbReference type="ARBA" id="ARBA00022884"/>
    </source>
</evidence>
<dbReference type="Pfam" id="PF13083">
    <property type="entry name" value="KH_KhpA-B"/>
    <property type="match status" value="1"/>
</dbReference>
<dbReference type="NCBIfam" id="NF041568">
    <property type="entry name" value="Jag_EloR"/>
    <property type="match status" value="1"/>
</dbReference>
<dbReference type="PANTHER" id="PTHR35800:SF1">
    <property type="entry name" value="RNA-BINDING PROTEIN KHPB"/>
    <property type="match status" value="1"/>
</dbReference>
<name>A0A0W8E1U2_9ZZZZ</name>
<dbReference type="HAMAP" id="MF_00867">
    <property type="entry name" value="KhpB"/>
    <property type="match status" value="1"/>
</dbReference>
<keyword evidence="5" id="KW-0961">Cell wall biogenesis/degradation</keyword>
<gene>
    <name evidence="7" type="ORF">ASZ90_020076</name>
</gene>
<dbReference type="Pfam" id="PF14804">
    <property type="entry name" value="Jag_N"/>
    <property type="match status" value="1"/>
</dbReference>
<dbReference type="InterPro" id="IPR038008">
    <property type="entry name" value="Jag_KH"/>
</dbReference>
<dbReference type="GO" id="GO:0071555">
    <property type="term" value="P:cell wall organization"/>
    <property type="evidence" value="ECO:0007669"/>
    <property type="project" value="UniProtKB-KW"/>
</dbReference>
<evidence type="ECO:0000256" key="5">
    <source>
        <dbReference type="ARBA" id="ARBA00023316"/>
    </source>
</evidence>
<dbReference type="AlphaFoldDB" id="A0A0W8E1U2"/>
<dbReference type="InterPro" id="IPR001374">
    <property type="entry name" value="R3H_dom"/>
</dbReference>
<keyword evidence="2" id="KW-0694">RNA-binding</keyword>
<dbReference type="EMBL" id="LNQE01001917">
    <property type="protein sequence ID" value="KUG02574.1"/>
    <property type="molecule type" value="Genomic_DNA"/>
</dbReference>
<proteinExistence type="inferred from homology"/>
<dbReference type="PANTHER" id="PTHR35800">
    <property type="entry name" value="PROTEIN JAG"/>
    <property type="match status" value="1"/>
</dbReference>
<protein>
    <submittedName>
        <fullName evidence="7">Rna-binding protein jag</fullName>
    </submittedName>
</protein>
<dbReference type="Gene3D" id="3.30.30.80">
    <property type="entry name" value="probable RNA-binding protein from clostridium symbiosum atcc 14940"/>
    <property type="match status" value="1"/>
</dbReference>
<evidence type="ECO:0000256" key="3">
    <source>
        <dbReference type="ARBA" id="ARBA00022960"/>
    </source>
</evidence>
<keyword evidence="1" id="KW-0963">Cytoplasm</keyword>
<dbReference type="PROSITE" id="PS51061">
    <property type="entry name" value="R3H"/>
    <property type="match status" value="1"/>
</dbReference>